<evidence type="ECO:0000256" key="1">
    <source>
        <dbReference type="ARBA" id="ARBA00022737"/>
    </source>
</evidence>
<organism evidence="3 4">
    <name type="scientific">Ceriporiopsis subvermispora (strain B)</name>
    <name type="common">White-rot fungus</name>
    <name type="synonym">Gelatoporia subvermispora</name>
    <dbReference type="NCBI Taxonomy" id="914234"/>
    <lineage>
        <taxon>Eukaryota</taxon>
        <taxon>Fungi</taxon>
        <taxon>Dikarya</taxon>
        <taxon>Basidiomycota</taxon>
        <taxon>Agaricomycotina</taxon>
        <taxon>Agaricomycetes</taxon>
        <taxon>Polyporales</taxon>
        <taxon>Gelatoporiaceae</taxon>
        <taxon>Gelatoporia</taxon>
    </lineage>
</organism>
<dbReference type="InterPro" id="IPR027417">
    <property type="entry name" value="P-loop_NTPase"/>
</dbReference>
<keyword evidence="4" id="KW-1185">Reference proteome</keyword>
<keyword evidence="1" id="KW-0677">Repeat</keyword>
<protein>
    <recommendedName>
        <fullName evidence="2">Nephrocystin 3-like N-terminal domain-containing protein</fullName>
    </recommendedName>
</protein>
<evidence type="ECO:0000313" key="3">
    <source>
        <dbReference type="EMBL" id="EMD30506.1"/>
    </source>
</evidence>
<dbReference type="AlphaFoldDB" id="M2QVG5"/>
<proteinExistence type="predicted"/>
<evidence type="ECO:0000259" key="2">
    <source>
        <dbReference type="Pfam" id="PF24883"/>
    </source>
</evidence>
<feature type="domain" description="Nephrocystin 3-like N-terminal" evidence="2">
    <location>
        <begin position="142"/>
        <end position="280"/>
    </location>
</feature>
<dbReference type="Gene3D" id="3.40.50.300">
    <property type="entry name" value="P-loop containing nucleotide triphosphate hydrolases"/>
    <property type="match status" value="1"/>
</dbReference>
<sequence length="282" mass="31489">MMITDAESNMSSSAEPAEQVVMRSRLRLSPVDARVAQVISKLEDALRTSKESPHTGWFLRLWHSKQDSQNLARIRTSITDAIGDLEMQGGIAVQQLLSRLLETIKQEAHNRGDREVLEKLKRSHSASYTSRYIEEKAKLQPGTRERILEEVLAWASNPDQSQRIQIIYGPAGCGKSAIARAVCEALAKDESLGASFFFHQHDAECSDPYLVFPTIVYQLTNSRPNLVARIVSSIKQYTRHDQSQGITHQGQVLFLDLLRSSSGQQTPLVLVVDGVDECSRTS</sequence>
<evidence type="ECO:0000313" key="4">
    <source>
        <dbReference type="Proteomes" id="UP000016930"/>
    </source>
</evidence>
<dbReference type="EMBL" id="KB446069">
    <property type="protein sequence ID" value="EMD30506.1"/>
    <property type="molecule type" value="Genomic_DNA"/>
</dbReference>
<dbReference type="PANTHER" id="PTHR10039:SF15">
    <property type="entry name" value="NACHT DOMAIN-CONTAINING PROTEIN"/>
    <property type="match status" value="1"/>
</dbReference>
<feature type="non-terminal residue" evidence="3">
    <location>
        <position position="282"/>
    </location>
</feature>
<reference evidence="3 4" key="1">
    <citation type="journal article" date="2012" name="Proc. Natl. Acad. Sci. U.S.A.">
        <title>Comparative genomics of Ceriporiopsis subvermispora and Phanerochaete chrysosporium provide insight into selective ligninolysis.</title>
        <authorList>
            <person name="Fernandez-Fueyo E."/>
            <person name="Ruiz-Duenas F.J."/>
            <person name="Ferreira P."/>
            <person name="Floudas D."/>
            <person name="Hibbett D.S."/>
            <person name="Canessa P."/>
            <person name="Larrondo L.F."/>
            <person name="James T.Y."/>
            <person name="Seelenfreund D."/>
            <person name="Lobos S."/>
            <person name="Polanco R."/>
            <person name="Tello M."/>
            <person name="Honda Y."/>
            <person name="Watanabe T."/>
            <person name="Watanabe T."/>
            <person name="Ryu J.S."/>
            <person name="Kubicek C.P."/>
            <person name="Schmoll M."/>
            <person name="Gaskell J."/>
            <person name="Hammel K.E."/>
            <person name="St John F.J."/>
            <person name="Vanden Wymelenberg A."/>
            <person name="Sabat G."/>
            <person name="Splinter BonDurant S."/>
            <person name="Syed K."/>
            <person name="Yadav J.S."/>
            <person name="Doddapaneni H."/>
            <person name="Subramanian V."/>
            <person name="Lavin J.L."/>
            <person name="Oguiza J.A."/>
            <person name="Perez G."/>
            <person name="Pisabarro A.G."/>
            <person name="Ramirez L."/>
            <person name="Santoyo F."/>
            <person name="Master E."/>
            <person name="Coutinho P.M."/>
            <person name="Henrissat B."/>
            <person name="Lombard V."/>
            <person name="Magnuson J.K."/>
            <person name="Kuees U."/>
            <person name="Hori C."/>
            <person name="Igarashi K."/>
            <person name="Samejima M."/>
            <person name="Held B.W."/>
            <person name="Barry K.W."/>
            <person name="LaButti K.M."/>
            <person name="Lapidus A."/>
            <person name="Lindquist E.A."/>
            <person name="Lucas S.M."/>
            <person name="Riley R."/>
            <person name="Salamov A.A."/>
            <person name="Hoffmeister D."/>
            <person name="Schwenk D."/>
            <person name="Hadar Y."/>
            <person name="Yarden O."/>
            <person name="de Vries R.P."/>
            <person name="Wiebenga A."/>
            <person name="Stenlid J."/>
            <person name="Eastwood D."/>
            <person name="Grigoriev I.V."/>
            <person name="Berka R.M."/>
            <person name="Blanchette R.A."/>
            <person name="Kersten P."/>
            <person name="Martinez A.T."/>
            <person name="Vicuna R."/>
            <person name="Cullen D."/>
        </authorList>
    </citation>
    <scope>NUCLEOTIDE SEQUENCE [LARGE SCALE GENOMIC DNA]</scope>
    <source>
        <strain evidence="3 4">B</strain>
    </source>
</reference>
<gene>
    <name evidence="3" type="ORF">CERSUDRAFT_145923</name>
</gene>
<dbReference type="Pfam" id="PF24883">
    <property type="entry name" value="NPHP3_N"/>
    <property type="match status" value="1"/>
</dbReference>
<dbReference type="PANTHER" id="PTHR10039">
    <property type="entry name" value="AMELOGENIN"/>
    <property type="match status" value="1"/>
</dbReference>
<dbReference type="SUPFAM" id="SSF52540">
    <property type="entry name" value="P-loop containing nucleoside triphosphate hydrolases"/>
    <property type="match status" value="1"/>
</dbReference>
<dbReference type="InterPro" id="IPR056884">
    <property type="entry name" value="NPHP3-like_N"/>
</dbReference>
<dbReference type="Proteomes" id="UP000016930">
    <property type="component" value="Unassembled WGS sequence"/>
</dbReference>
<dbReference type="HOGENOM" id="CLU_091934_0_0_1"/>
<dbReference type="STRING" id="914234.M2QVG5"/>
<accession>M2QVG5</accession>
<dbReference type="OrthoDB" id="163438at2759"/>
<name>M2QVG5_CERS8</name>